<evidence type="ECO:0000313" key="3">
    <source>
        <dbReference type="Proteomes" id="UP000604825"/>
    </source>
</evidence>
<organism evidence="2 3">
    <name type="scientific">Miscanthus lutarioriparius</name>
    <dbReference type="NCBI Taxonomy" id="422564"/>
    <lineage>
        <taxon>Eukaryota</taxon>
        <taxon>Viridiplantae</taxon>
        <taxon>Streptophyta</taxon>
        <taxon>Embryophyta</taxon>
        <taxon>Tracheophyta</taxon>
        <taxon>Spermatophyta</taxon>
        <taxon>Magnoliopsida</taxon>
        <taxon>Liliopsida</taxon>
        <taxon>Poales</taxon>
        <taxon>Poaceae</taxon>
        <taxon>PACMAD clade</taxon>
        <taxon>Panicoideae</taxon>
        <taxon>Andropogonodae</taxon>
        <taxon>Andropogoneae</taxon>
        <taxon>Saccharinae</taxon>
        <taxon>Miscanthus</taxon>
    </lineage>
</organism>
<sequence>MAGIQPEQESHVLPSGPPHPVASNSEPNPPSTPLSTIPALTRDKTPATSCNLLSWFRHPLATFTASLKRRRCASFGDNPKAGRKKKAQILGDACTDDEASEAKALQEKKKAPGSSTSDPELLADSVPKAIGATTAAHIVDCLNDDDVYVKKVATLHPSLPMYVFVKEDMAIEGKEEKAKAKEQQGSPENVVEKKWVGEPIDITGANNHKVATAGGLGLRCWEMNQQLAAGIQDATENAEEAAAPATEDTAVTAVSGIREIK</sequence>
<comment type="caution">
    <text evidence="2">The sequence shown here is derived from an EMBL/GenBank/DDBJ whole genome shotgun (WGS) entry which is preliminary data.</text>
</comment>
<dbReference type="Proteomes" id="UP000604825">
    <property type="component" value="Unassembled WGS sequence"/>
</dbReference>
<evidence type="ECO:0000313" key="2">
    <source>
        <dbReference type="EMBL" id="CAD6212260.1"/>
    </source>
</evidence>
<feature type="compositionally biased region" description="Basic and acidic residues" evidence="1">
    <location>
        <begin position="101"/>
        <end position="110"/>
    </location>
</feature>
<dbReference type="EMBL" id="CAJGYO010000002">
    <property type="protein sequence ID" value="CAD6212260.1"/>
    <property type="molecule type" value="Genomic_DNA"/>
</dbReference>
<accession>A0A811MMV2</accession>
<evidence type="ECO:0000256" key="1">
    <source>
        <dbReference type="SAM" id="MobiDB-lite"/>
    </source>
</evidence>
<feature type="region of interest" description="Disordered" evidence="1">
    <location>
        <begin position="1"/>
        <end position="42"/>
    </location>
</feature>
<protein>
    <submittedName>
        <fullName evidence="2">Uncharacterized protein</fullName>
    </submittedName>
</protein>
<proteinExistence type="predicted"/>
<gene>
    <name evidence="2" type="ORF">NCGR_LOCUS8068</name>
</gene>
<keyword evidence="3" id="KW-1185">Reference proteome</keyword>
<reference evidence="2" key="1">
    <citation type="submission" date="2020-10" db="EMBL/GenBank/DDBJ databases">
        <authorList>
            <person name="Han B."/>
            <person name="Lu T."/>
            <person name="Zhao Q."/>
            <person name="Huang X."/>
            <person name="Zhao Y."/>
        </authorList>
    </citation>
    <scope>NUCLEOTIDE SEQUENCE</scope>
</reference>
<name>A0A811MMV2_9POAL</name>
<feature type="region of interest" description="Disordered" evidence="1">
    <location>
        <begin position="101"/>
        <end position="121"/>
    </location>
</feature>
<dbReference type="AlphaFoldDB" id="A0A811MMV2"/>